<dbReference type="eggNOG" id="COG0589">
    <property type="taxonomic scope" value="Bacteria"/>
</dbReference>
<sequence length="163" mass="18576">MKTIFIPTDFSLNSLDCITNLCEQYENESLNFIFVHAFKLSDSISELLMLSRRSREYDYIPDGFYERCNQIKAECPQVVSIRTEFFFGSTMATFRNFLEANDVTCILNPKDCSYTSLNKSSLDPFVLTSKCGLPIVSVLTIKKLVTEQVENAPTAKQMIAEAY</sequence>
<dbReference type="AlphaFoldDB" id="A0A081PFZ0"/>
<reference evidence="1 2" key="1">
    <citation type="journal article" date="1992" name="Int. J. Syst. Bacteriol.">
        <title>Sphingobacterium antarcticus sp. nov. a Psychrotrophic Bacterium from the Soils of Schirmacher Oasis, Antarctica.</title>
        <authorList>
            <person name="Shivaji S."/>
            <person name="Ray M.K."/>
            <person name="Rao N.S."/>
            <person name="Saiserr L."/>
            <person name="Jagannadham M.V."/>
            <person name="Kumar G.S."/>
            <person name="Reddy G."/>
            <person name="Bhargava P.M."/>
        </authorList>
    </citation>
    <scope>NUCLEOTIDE SEQUENCE [LARGE SCALE GENOMIC DNA]</scope>
    <source>
        <strain evidence="1 2">4BY</strain>
    </source>
</reference>
<accession>A0A081PFZ0</accession>
<dbReference type="Proteomes" id="UP000028007">
    <property type="component" value="Unassembled WGS sequence"/>
</dbReference>
<organism evidence="1 2">
    <name type="scientific">Pedobacter antarcticus 4BY</name>
    <dbReference type="NCBI Taxonomy" id="1358423"/>
    <lineage>
        <taxon>Bacteria</taxon>
        <taxon>Pseudomonadati</taxon>
        <taxon>Bacteroidota</taxon>
        <taxon>Sphingobacteriia</taxon>
        <taxon>Sphingobacteriales</taxon>
        <taxon>Sphingobacteriaceae</taxon>
        <taxon>Pedobacter</taxon>
    </lineage>
</organism>
<dbReference type="EMBL" id="JNFF01000069">
    <property type="protein sequence ID" value="KEQ29613.1"/>
    <property type="molecule type" value="Genomic_DNA"/>
</dbReference>
<evidence type="ECO:0000313" key="1">
    <source>
        <dbReference type="EMBL" id="KEQ29613.1"/>
    </source>
</evidence>
<dbReference type="RefSeq" id="WP_037441714.1">
    <property type="nucleotide sequence ID" value="NZ_JNFF01000069.1"/>
</dbReference>
<evidence type="ECO:0000313" key="2">
    <source>
        <dbReference type="Proteomes" id="UP000028007"/>
    </source>
</evidence>
<keyword evidence="2" id="KW-1185">Reference proteome</keyword>
<proteinExistence type="predicted"/>
<name>A0A081PFZ0_9SPHI</name>
<comment type="caution">
    <text evidence="1">The sequence shown here is derived from an EMBL/GenBank/DDBJ whole genome shotgun (WGS) entry which is preliminary data.</text>
</comment>
<gene>
    <name evidence="1" type="ORF">N180_17390</name>
</gene>
<protein>
    <recommendedName>
        <fullName evidence="3">UspA domain-containing protein</fullName>
    </recommendedName>
</protein>
<evidence type="ECO:0008006" key="3">
    <source>
        <dbReference type="Google" id="ProtNLM"/>
    </source>
</evidence>